<keyword evidence="1" id="KW-1133">Transmembrane helix</keyword>
<sequence length="125" mass="13800">MTLFVLVSLAICFSVGPILSSTLTYLDMRNYVPEYDYRWERIAGIVFGIGSTGLGITGIIAIATAPHSTEKMYYWLDAVIMCNLQLLTSNNLARLLQIFISPGRTIWAVHLVATLTIMDIVSAVV</sequence>
<gene>
    <name evidence="3" type="ORF">ALTATR162_LOCUS9773</name>
</gene>
<accession>A0A8J2IIP9</accession>
<proteinExistence type="predicted"/>
<comment type="caution">
    <text evidence="3">The sequence shown here is derived from an EMBL/GenBank/DDBJ whole genome shotgun (WGS) entry which is preliminary data.</text>
</comment>
<dbReference type="EMBL" id="CAJRGZ010000025">
    <property type="protein sequence ID" value="CAG5181459.1"/>
    <property type="molecule type" value="Genomic_DNA"/>
</dbReference>
<keyword evidence="1" id="KW-0812">Transmembrane</keyword>
<feature type="signal peptide" evidence="2">
    <location>
        <begin position="1"/>
        <end position="20"/>
    </location>
</feature>
<evidence type="ECO:0000256" key="2">
    <source>
        <dbReference type="SAM" id="SignalP"/>
    </source>
</evidence>
<keyword evidence="1" id="KW-0472">Membrane</keyword>
<feature type="transmembrane region" description="Helical" evidence="1">
    <location>
        <begin position="105"/>
        <end position="124"/>
    </location>
</feature>
<evidence type="ECO:0000313" key="3">
    <source>
        <dbReference type="EMBL" id="CAG5181459.1"/>
    </source>
</evidence>
<evidence type="ECO:0000313" key="4">
    <source>
        <dbReference type="Proteomes" id="UP000676310"/>
    </source>
</evidence>
<name>A0A8J2IIP9_9PLEO</name>
<feature type="chain" id="PRO_5035181210" evidence="2">
    <location>
        <begin position="21"/>
        <end position="125"/>
    </location>
</feature>
<keyword evidence="2" id="KW-0732">Signal</keyword>
<dbReference type="RefSeq" id="XP_043173342.1">
    <property type="nucleotide sequence ID" value="XM_043317407.1"/>
</dbReference>
<keyword evidence="4" id="KW-1185">Reference proteome</keyword>
<dbReference type="AlphaFoldDB" id="A0A8J2IIP9"/>
<organism evidence="3 4">
    <name type="scientific">Alternaria atra</name>
    <dbReference type="NCBI Taxonomy" id="119953"/>
    <lineage>
        <taxon>Eukaryota</taxon>
        <taxon>Fungi</taxon>
        <taxon>Dikarya</taxon>
        <taxon>Ascomycota</taxon>
        <taxon>Pezizomycotina</taxon>
        <taxon>Dothideomycetes</taxon>
        <taxon>Pleosporomycetidae</taxon>
        <taxon>Pleosporales</taxon>
        <taxon>Pleosporineae</taxon>
        <taxon>Pleosporaceae</taxon>
        <taxon>Alternaria</taxon>
        <taxon>Alternaria sect. Ulocladioides</taxon>
    </lineage>
</organism>
<feature type="transmembrane region" description="Helical" evidence="1">
    <location>
        <begin position="44"/>
        <end position="65"/>
    </location>
</feature>
<dbReference type="Proteomes" id="UP000676310">
    <property type="component" value="Unassembled WGS sequence"/>
</dbReference>
<dbReference type="GeneID" id="67022031"/>
<reference evidence="3" key="1">
    <citation type="submission" date="2021-05" db="EMBL/GenBank/DDBJ databases">
        <authorList>
            <person name="Stam R."/>
        </authorList>
    </citation>
    <scope>NUCLEOTIDE SEQUENCE</scope>
    <source>
        <strain evidence="3">CS162</strain>
    </source>
</reference>
<dbReference type="OrthoDB" id="3694131at2759"/>
<protein>
    <submittedName>
        <fullName evidence="3">Uncharacterized protein</fullName>
    </submittedName>
</protein>
<evidence type="ECO:0000256" key="1">
    <source>
        <dbReference type="SAM" id="Phobius"/>
    </source>
</evidence>